<dbReference type="InterPro" id="IPR000504">
    <property type="entry name" value="RRM_dom"/>
</dbReference>
<proteinExistence type="predicted"/>
<sequence>MFVAGLPSRVPPTLHLPTLLFLFLSRWGQVHDVKLSHAVANQSQCAFAEFTSEAEAIRALHGTKFVPFMGAYLRLEPARAERTLRFSLINPKKRCVLMDPMWWLQPPVHTHQLPTPCSYQRAYMVPPIQVPFNEKLATDLAEPYGPIEMIRTRTLPHCLVVDVIFEHRDSAYKGQSVLGLLPCQSNLRVRWYGAGIMRSEDAGSNLDAVMDPRFTYVHRSLPHVNYEGPVLVPTFYKKTE</sequence>
<dbReference type="GO" id="GO:0003723">
    <property type="term" value="F:RNA binding"/>
    <property type="evidence" value="ECO:0007669"/>
    <property type="project" value="UniProtKB-UniRule"/>
</dbReference>
<evidence type="ECO:0000256" key="1">
    <source>
        <dbReference type="PROSITE-ProRule" id="PRU00176"/>
    </source>
</evidence>
<name>A0AAF0IZJ9_9BASI</name>
<feature type="domain" description="RRM" evidence="3">
    <location>
        <begin position="1"/>
        <end position="80"/>
    </location>
</feature>
<dbReference type="InterPro" id="IPR012677">
    <property type="entry name" value="Nucleotide-bd_a/b_plait_sf"/>
</dbReference>
<keyword evidence="1" id="KW-0694">RNA-binding</keyword>
<feature type="signal peptide" evidence="2">
    <location>
        <begin position="1"/>
        <end position="32"/>
    </location>
</feature>
<accession>A0AAF0IZJ9</accession>
<dbReference type="EMBL" id="CP119904">
    <property type="protein sequence ID" value="WFD24054.1"/>
    <property type="molecule type" value="Genomic_DNA"/>
</dbReference>
<dbReference type="SUPFAM" id="SSF54928">
    <property type="entry name" value="RNA-binding domain, RBD"/>
    <property type="match status" value="1"/>
</dbReference>
<evidence type="ECO:0000313" key="5">
    <source>
        <dbReference type="Proteomes" id="UP001214415"/>
    </source>
</evidence>
<dbReference type="InterPro" id="IPR035979">
    <property type="entry name" value="RBD_domain_sf"/>
</dbReference>
<dbReference type="PROSITE" id="PS50102">
    <property type="entry name" value="RRM"/>
    <property type="match status" value="1"/>
</dbReference>
<dbReference type="Proteomes" id="UP001214415">
    <property type="component" value="Chromosome 5"/>
</dbReference>
<keyword evidence="5" id="KW-1185">Reference proteome</keyword>
<dbReference type="AlphaFoldDB" id="A0AAF0IZJ9"/>
<gene>
    <name evidence="4" type="ORF">MEQU1_002751</name>
</gene>
<reference evidence="4" key="1">
    <citation type="submission" date="2023-03" db="EMBL/GenBank/DDBJ databases">
        <title>Mating type loci evolution in Malassezia.</title>
        <authorList>
            <person name="Coelho M.A."/>
        </authorList>
    </citation>
    <scope>NUCLEOTIDE SEQUENCE</scope>
    <source>
        <strain evidence="4">CBS 12830</strain>
    </source>
</reference>
<evidence type="ECO:0000259" key="3">
    <source>
        <dbReference type="PROSITE" id="PS50102"/>
    </source>
</evidence>
<feature type="chain" id="PRO_5042176346" description="RRM domain-containing protein" evidence="2">
    <location>
        <begin position="33"/>
        <end position="240"/>
    </location>
</feature>
<evidence type="ECO:0000313" key="4">
    <source>
        <dbReference type="EMBL" id="WFD24054.1"/>
    </source>
</evidence>
<keyword evidence="2" id="KW-0732">Signal</keyword>
<evidence type="ECO:0000256" key="2">
    <source>
        <dbReference type="SAM" id="SignalP"/>
    </source>
</evidence>
<organism evidence="4 5">
    <name type="scientific">Malassezia equina</name>
    <dbReference type="NCBI Taxonomy" id="1381935"/>
    <lineage>
        <taxon>Eukaryota</taxon>
        <taxon>Fungi</taxon>
        <taxon>Dikarya</taxon>
        <taxon>Basidiomycota</taxon>
        <taxon>Ustilaginomycotina</taxon>
        <taxon>Malasseziomycetes</taxon>
        <taxon>Malasseziales</taxon>
        <taxon>Malasseziaceae</taxon>
        <taxon>Malassezia</taxon>
    </lineage>
</organism>
<protein>
    <recommendedName>
        <fullName evidence="3">RRM domain-containing protein</fullName>
    </recommendedName>
</protein>
<dbReference type="Gene3D" id="3.30.70.330">
    <property type="match status" value="1"/>
</dbReference>